<dbReference type="SUPFAM" id="SSF54236">
    <property type="entry name" value="Ubiquitin-like"/>
    <property type="match status" value="1"/>
</dbReference>
<evidence type="ECO:0000313" key="4">
    <source>
        <dbReference type="Proteomes" id="UP000275078"/>
    </source>
</evidence>
<dbReference type="EMBL" id="ML119757">
    <property type="protein sequence ID" value="RPA75787.1"/>
    <property type="molecule type" value="Genomic_DNA"/>
</dbReference>
<evidence type="ECO:0000313" key="3">
    <source>
        <dbReference type="EMBL" id="RPA75787.1"/>
    </source>
</evidence>
<gene>
    <name evidence="3" type="ORF">BJ508DRAFT_338499</name>
</gene>
<dbReference type="PROSITE" id="PS50053">
    <property type="entry name" value="UBIQUITIN_2"/>
    <property type="match status" value="1"/>
</dbReference>
<reference evidence="3 4" key="1">
    <citation type="journal article" date="2018" name="Nat. Ecol. Evol.">
        <title>Pezizomycetes genomes reveal the molecular basis of ectomycorrhizal truffle lifestyle.</title>
        <authorList>
            <person name="Murat C."/>
            <person name="Payen T."/>
            <person name="Noel B."/>
            <person name="Kuo A."/>
            <person name="Morin E."/>
            <person name="Chen J."/>
            <person name="Kohler A."/>
            <person name="Krizsan K."/>
            <person name="Balestrini R."/>
            <person name="Da Silva C."/>
            <person name="Montanini B."/>
            <person name="Hainaut M."/>
            <person name="Levati E."/>
            <person name="Barry K.W."/>
            <person name="Belfiori B."/>
            <person name="Cichocki N."/>
            <person name="Clum A."/>
            <person name="Dockter R.B."/>
            <person name="Fauchery L."/>
            <person name="Guy J."/>
            <person name="Iotti M."/>
            <person name="Le Tacon F."/>
            <person name="Lindquist E.A."/>
            <person name="Lipzen A."/>
            <person name="Malagnac F."/>
            <person name="Mello A."/>
            <person name="Molinier V."/>
            <person name="Miyauchi S."/>
            <person name="Poulain J."/>
            <person name="Riccioni C."/>
            <person name="Rubini A."/>
            <person name="Sitrit Y."/>
            <person name="Splivallo R."/>
            <person name="Traeger S."/>
            <person name="Wang M."/>
            <person name="Zifcakova L."/>
            <person name="Wipf D."/>
            <person name="Zambonelli A."/>
            <person name="Paolocci F."/>
            <person name="Nowrousian M."/>
            <person name="Ottonello S."/>
            <person name="Baldrian P."/>
            <person name="Spatafora J.W."/>
            <person name="Henrissat B."/>
            <person name="Nagy L.G."/>
            <person name="Aury J.M."/>
            <person name="Wincker P."/>
            <person name="Grigoriev I.V."/>
            <person name="Bonfante P."/>
            <person name="Martin F.M."/>
        </authorList>
    </citation>
    <scope>NUCLEOTIDE SEQUENCE [LARGE SCALE GENOMIC DNA]</scope>
    <source>
        <strain evidence="3 4">RN42</strain>
    </source>
</reference>
<dbReference type="Gene3D" id="3.10.20.90">
    <property type="entry name" value="Phosphatidylinositol 3-kinase Catalytic Subunit, Chain A, domain 1"/>
    <property type="match status" value="1"/>
</dbReference>
<feature type="domain" description="Ubiquitin-like" evidence="2">
    <location>
        <begin position="44"/>
        <end position="115"/>
    </location>
</feature>
<dbReference type="Pfam" id="PF00240">
    <property type="entry name" value="ubiquitin"/>
    <property type="match status" value="1"/>
</dbReference>
<organism evidence="3 4">
    <name type="scientific">Ascobolus immersus RN42</name>
    <dbReference type="NCBI Taxonomy" id="1160509"/>
    <lineage>
        <taxon>Eukaryota</taxon>
        <taxon>Fungi</taxon>
        <taxon>Dikarya</taxon>
        <taxon>Ascomycota</taxon>
        <taxon>Pezizomycotina</taxon>
        <taxon>Pezizomycetes</taxon>
        <taxon>Pezizales</taxon>
        <taxon>Ascobolaceae</taxon>
        <taxon>Ascobolus</taxon>
    </lineage>
</organism>
<proteinExistence type="predicted"/>
<evidence type="ECO:0000256" key="1">
    <source>
        <dbReference type="SAM" id="MobiDB-lite"/>
    </source>
</evidence>
<sequence>METDHNNSATSDGYSRPRRPRQHQNPSVSVDNFSIAAGDYYPKFETQTGDTLILFLPRHDPVLSIKLALERQEGIPVCSQELRFCGKVMDERSGIVEYSGDVVDTILLNLEITDEGALDEFVRKMDNARGEDYGYVEIFRRAGNALFKHQYIVRHKPQVKAPKIAPAGTTNGETAIPNLHCTSHLQQPTTSPNPGT</sequence>
<dbReference type="InterPro" id="IPR029071">
    <property type="entry name" value="Ubiquitin-like_domsf"/>
</dbReference>
<evidence type="ECO:0000259" key="2">
    <source>
        <dbReference type="PROSITE" id="PS50053"/>
    </source>
</evidence>
<keyword evidence="4" id="KW-1185">Reference proteome</keyword>
<feature type="region of interest" description="Disordered" evidence="1">
    <location>
        <begin position="1"/>
        <end position="27"/>
    </location>
</feature>
<feature type="compositionally biased region" description="Polar residues" evidence="1">
    <location>
        <begin position="1"/>
        <end position="13"/>
    </location>
</feature>
<accession>A0A3N4HR51</accession>
<protein>
    <recommendedName>
        <fullName evidence="2">Ubiquitin-like domain-containing protein</fullName>
    </recommendedName>
</protein>
<name>A0A3N4HR51_ASCIM</name>
<dbReference type="AlphaFoldDB" id="A0A3N4HR51"/>
<dbReference type="Proteomes" id="UP000275078">
    <property type="component" value="Unassembled WGS sequence"/>
</dbReference>
<dbReference type="InterPro" id="IPR000626">
    <property type="entry name" value="Ubiquitin-like_dom"/>
</dbReference>